<dbReference type="Gene3D" id="3.40.395.10">
    <property type="entry name" value="Adenoviral Proteinase, Chain A"/>
    <property type="match status" value="1"/>
</dbReference>
<dbReference type="Proteomes" id="UP001318040">
    <property type="component" value="Chromosome 34"/>
</dbReference>
<evidence type="ECO:0000256" key="4">
    <source>
        <dbReference type="ARBA" id="ARBA00022807"/>
    </source>
</evidence>
<organism evidence="7 8">
    <name type="scientific">Petromyzon marinus</name>
    <name type="common">Sea lamprey</name>
    <dbReference type="NCBI Taxonomy" id="7757"/>
    <lineage>
        <taxon>Eukaryota</taxon>
        <taxon>Metazoa</taxon>
        <taxon>Chordata</taxon>
        <taxon>Craniata</taxon>
        <taxon>Vertebrata</taxon>
        <taxon>Cyclostomata</taxon>
        <taxon>Hyperoartia</taxon>
        <taxon>Petromyzontiformes</taxon>
        <taxon>Petromyzontidae</taxon>
        <taxon>Petromyzon</taxon>
    </lineage>
</organism>
<dbReference type="Pfam" id="PF02902">
    <property type="entry name" value="Peptidase_C48"/>
    <property type="match status" value="1"/>
</dbReference>
<feature type="compositionally biased region" description="Low complexity" evidence="5">
    <location>
        <begin position="404"/>
        <end position="415"/>
    </location>
</feature>
<feature type="region of interest" description="Disordered" evidence="5">
    <location>
        <begin position="362"/>
        <end position="415"/>
    </location>
</feature>
<evidence type="ECO:0000313" key="8">
    <source>
        <dbReference type="RefSeq" id="XP_032821528.1"/>
    </source>
</evidence>
<keyword evidence="7" id="KW-1185">Reference proteome</keyword>
<dbReference type="InterPro" id="IPR038765">
    <property type="entry name" value="Papain-like_cys_pep_sf"/>
</dbReference>
<keyword evidence="2" id="KW-0645">Protease</keyword>
<dbReference type="FunFam" id="3.40.395.10:FF:000001">
    <property type="entry name" value="Sentrin-specific protease 1"/>
    <property type="match status" value="1"/>
</dbReference>
<dbReference type="KEGG" id="pmrn:116948691"/>
<dbReference type="GO" id="GO:0016926">
    <property type="term" value="P:protein desumoylation"/>
    <property type="evidence" value="ECO:0007669"/>
    <property type="project" value="TreeGrafter"/>
</dbReference>
<dbReference type="AlphaFoldDB" id="A0AAJ7X668"/>
<evidence type="ECO:0000256" key="3">
    <source>
        <dbReference type="ARBA" id="ARBA00022801"/>
    </source>
</evidence>
<dbReference type="InterPro" id="IPR003653">
    <property type="entry name" value="Peptidase_C48_C"/>
</dbReference>
<proteinExistence type="inferred from homology"/>
<dbReference type="PROSITE" id="PS50600">
    <property type="entry name" value="ULP_PROTEASE"/>
    <property type="match status" value="1"/>
</dbReference>
<evidence type="ECO:0000313" key="7">
    <source>
        <dbReference type="Proteomes" id="UP001318040"/>
    </source>
</evidence>
<dbReference type="GO" id="GO:0060255">
    <property type="term" value="P:regulation of macromolecule metabolic process"/>
    <property type="evidence" value="ECO:0007669"/>
    <property type="project" value="UniProtKB-ARBA"/>
</dbReference>
<reference evidence="8" key="1">
    <citation type="submission" date="2025-08" db="UniProtKB">
        <authorList>
            <consortium name="RefSeq"/>
        </authorList>
    </citation>
    <scope>IDENTIFICATION</scope>
    <source>
        <tissue evidence="8">Sperm</tissue>
    </source>
</reference>
<name>A0AAJ7X668_PETMA</name>
<keyword evidence="3" id="KW-0378">Hydrolase</keyword>
<dbReference type="SUPFAM" id="SSF54001">
    <property type="entry name" value="Cysteine proteinases"/>
    <property type="match status" value="1"/>
</dbReference>
<dbReference type="GO" id="GO:0016929">
    <property type="term" value="F:deSUMOylase activity"/>
    <property type="evidence" value="ECO:0007669"/>
    <property type="project" value="TreeGrafter"/>
</dbReference>
<dbReference type="PANTHER" id="PTHR12606:SF141">
    <property type="entry name" value="GH15225P-RELATED"/>
    <property type="match status" value="1"/>
</dbReference>
<feature type="compositionally biased region" description="Low complexity" evidence="5">
    <location>
        <begin position="294"/>
        <end position="304"/>
    </location>
</feature>
<dbReference type="GO" id="GO:0005634">
    <property type="term" value="C:nucleus"/>
    <property type="evidence" value="ECO:0007669"/>
    <property type="project" value="TreeGrafter"/>
</dbReference>
<dbReference type="PANTHER" id="PTHR12606">
    <property type="entry name" value="SENTRIN/SUMO-SPECIFIC PROTEASE"/>
    <property type="match status" value="1"/>
</dbReference>
<feature type="compositionally biased region" description="Basic and acidic residues" evidence="5">
    <location>
        <begin position="254"/>
        <end position="264"/>
    </location>
</feature>
<sequence length="748" mass="84361">MTEKQSVIAKSRKRAFVSIDGEEDEQSRQGKAKIFRQDKILEGVRLTGTSVTDSAKRLVSGAVSWMSARLPAFGSYLWLQSSALMARRPVGLSSFPGRVESDAGSSSVAAQSGTREDGAALASVATGGGTTSRGLAADGRRQKGDFLNSDCKTVLHKSCISSSHIQNSFPPLGQARTKADLEIHEPPRHTTTPLQIKVLSTQREQTNSIGYWGDAKPVVSRNPIQRNKLYSSGSHVYQSNKTPVHNHLNHSTHRMSDSKPKSSEKQPQQHQPPQPPKENPFKSVYDKAFSPIPQSTRSTQTSRSFIPKGTNRRYPTTLHQIIRHEEHKKYQQLVEMYSSMGRGDSMSLPWLRPLLPSNGTLGSGSALCSPSNSTVASSATSPRADEESPRVSPEPHGAQRLEQSSASHSTGSTSSDSLIFVKMFPPKPMKPSFSAVLQNSLTESEQWLKNIKSKYDGITKDKGRHILEETIKSQLYEERRAQQEKDLSEQIRERLLLAERAPAVVEEIPEPEHVEEERIEDVEFPPLTEEMEEEIDRAFGYGSTDEVLSEAFRLSITRKDIKTLQHLNWLNDEVINFYMSLIMERGKGEGKATVHAFNTFFYPRVKSAGFQGVKRWTKRVDVFQFDLALVPIHLDVHWCLAAINFKKKTLTYYDSMGNSNNEVCNILMQYLREESKDKKGQPFDITGWKTYSMKPNEIPQQMNGSDCGMFACKYADYITREKPITFTQQHMPYFRRRMVWEIIHQKLL</sequence>
<dbReference type="GO" id="GO:0006508">
    <property type="term" value="P:proteolysis"/>
    <property type="evidence" value="ECO:0007669"/>
    <property type="project" value="UniProtKB-KW"/>
</dbReference>
<feature type="region of interest" description="Disordered" evidence="5">
    <location>
        <begin position="235"/>
        <end position="314"/>
    </location>
</feature>
<accession>A0AAJ7X668</accession>
<feature type="region of interest" description="Disordered" evidence="5">
    <location>
        <begin position="97"/>
        <end position="137"/>
    </location>
</feature>
<evidence type="ECO:0000256" key="1">
    <source>
        <dbReference type="ARBA" id="ARBA00005234"/>
    </source>
</evidence>
<feature type="compositionally biased region" description="Polar residues" evidence="5">
    <location>
        <begin position="103"/>
        <end position="113"/>
    </location>
</feature>
<dbReference type="GO" id="GO:0080090">
    <property type="term" value="P:regulation of primary metabolic process"/>
    <property type="evidence" value="ECO:0007669"/>
    <property type="project" value="UniProtKB-ARBA"/>
</dbReference>
<evidence type="ECO:0000256" key="2">
    <source>
        <dbReference type="ARBA" id="ARBA00022670"/>
    </source>
</evidence>
<feature type="compositionally biased region" description="Polar residues" evidence="5">
    <location>
        <begin position="366"/>
        <end position="381"/>
    </location>
</feature>
<protein>
    <submittedName>
        <fullName evidence="8">Sentrin-specific protease 1-like isoform X1</fullName>
    </submittedName>
</protein>
<keyword evidence="4" id="KW-0788">Thiol protease</keyword>
<dbReference type="RefSeq" id="XP_032821528.1">
    <property type="nucleotide sequence ID" value="XM_032965637.1"/>
</dbReference>
<comment type="similarity">
    <text evidence="1">Belongs to the peptidase C48 family.</text>
</comment>
<feature type="domain" description="Ubiquitin-like protease family profile" evidence="6">
    <location>
        <begin position="554"/>
        <end position="718"/>
    </location>
</feature>
<gene>
    <name evidence="8" type="primary">LOC116948691</name>
</gene>
<evidence type="ECO:0000259" key="6">
    <source>
        <dbReference type="PROSITE" id="PS50600"/>
    </source>
</evidence>
<evidence type="ECO:0000256" key="5">
    <source>
        <dbReference type="SAM" id="MobiDB-lite"/>
    </source>
</evidence>